<dbReference type="EMBL" id="BRLB01000003">
    <property type="protein sequence ID" value="GKX29098.1"/>
    <property type="molecule type" value="Genomic_DNA"/>
</dbReference>
<evidence type="ECO:0000259" key="5">
    <source>
        <dbReference type="PROSITE" id="PS50975"/>
    </source>
</evidence>
<dbReference type="Pfam" id="PF18603">
    <property type="entry name" value="LAL_C2"/>
    <property type="match status" value="1"/>
</dbReference>
<comment type="caution">
    <text evidence="6">The sequence shown here is derived from an EMBL/GenBank/DDBJ whole genome shotgun (WGS) entry which is preliminary data.</text>
</comment>
<dbReference type="GO" id="GO:0005524">
    <property type="term" value="F:ATP binding"/>
    <property type="evidence" value="ECO:0007669"/>
    <property type="project" value="UniProtKB-UniRule"/>
</dbReference>
<dbReference type="Proteomes" id="UP001144256">
    <property type="component" value="Unassembled WGS sequence"/>
</dbReference>
<keyword evidence="7" id="KW-1185">Reference proteome</keyword>
<dbReference type="GO" id="GO:0046872">
    <property type="term" value="F:metal ion binding"/>
    <property type="evidence" value="ECO:0007669"/>
    <property type="project" value="InterPro"/>
</dbReference>
<keyword evidence="1" id="KW-0436">Ligase</keyword>
<dbReference type="PANTHER" id="PTHR43585:SF2">
    <property type="entry name" value="ATP-GRASP ENZYME FSQD"/>
    <property type="match status" value="1"/>
</dbReference>
<name>A0A9W5YD90_9FIRM</name>
<keyword evidence="3 4" id="KW-0067">ATP-binding</keyword>
<dbReference type="PANTHER" id="PTHR43585">
    <property type="entry name" value="FUMIPYRROLE BIOSYNTHESIS PROTEIN C"/>
    <property type="match status" value="1"/>
</dbReference>
<dbReference type="Pfam" id="PF13535">
    <property type="entry name" value="ATP-grasp_4"/>
    <property type="match status" value="1"/>
</dbReference>
<feature type="domain" description="ATP-grasp" evidence="5">
    <location>
        <begin position="115"/>
        <end position="312"/>
    </location>
</feature>
<dbReference type="InterPro" id="IPR013815">
    <property type="entry name" value="ATP_grasp_subdomain_1"/>
</dbReference>
<dbReference type="RefSeq" id="WP_281814276.1">
    <property type="nucleotide sequence ID" value="NZ_BRLB01000003.1"/>
</dbReference>
<evidence type="ECO:0000256" key="3">
    <source>
        <dbReference type="ARBA" id="ARBA00022840"/>
    </source>
</evidence>
<dbReference type="SUPFAM" id="SSF56059">
    <property type="entry name" value="Glutathione synthetase ATP-binding domain-like"/>
    <property type="match status" value="1"/>
</dbReference>
<protein>
    <submittedName>
        <fullName evidence="6">Phosphoribosylglycinamide synthetase</fullName>
    </submittedName>
</protein>
<reference evidence="6" key="1">
    <citation type="submission" date="2022-06" db="EMBL/GenBank/DDBJ databases">
        <title>Vallitalea longa sp. nov., an anaerobic bacterium isolated from marine sediment.</title>
        <authorList>
            <person name="Hirano S."/>
            <person name="Terahara T."/>
            <person name="Mori K."/>
            <person name="Hamada M."/>
            <person name="Matsumoto R."/>
            <person name="Kobayashi T."/>
        </authorList>
    </citation>
    <scope>NUCLEOTIDE SEQUENCE</scope>
    <source>
        <strain evidence="6">SH18-1</strain>
    </source>
</reference>
<dbReference type="AlphaFoldDB" id="A0A9W5YD90"/>
<organism evidence="6 7">
    <name type="scientific">Vallitalea longa</name>
    <dbReference type="NCBI Taxonomy" id="2936439"/>
    <lineage>
        <taxon>Bacteria</taxon>
        <taxon>Bacillati</taxon>
        <taxon>Bacillota</taxon>
        <taxon>Clostridia</taxon>
        <taxon>Lachnospirales</taxon>
        <taxon>Vallitaleaceae</taxon>
        <taxon>Vallitalea</taxon>
    </lineage>
</organism>
<dbReference type="InterPro" id="IPR052032">
    <property type="entry name" value="ATP-dep_AA_Ligase"/>
</dbReference>
<dbReference type="PROSITE" id="PS50975">
    <property type="entry name" value="ATP_GRASP"/>
    <property type="match status" value="1"/>
</dbReference>
<evidence type="ECO:0000256" key="4">
    <source>
        <dbReference type="PROSITE-ProRule" id="PRU00409"/>
    </source>
</evidence>
<dbReference type="InterPro" id="IPR040570">
    <property type="entry name" value="LAL_C2"/>
</dbReference>
<evidence type="ECO:0000313" key="6">
    <source>
        <dbReference type="EMBL" id="GKX29098.1"/>
    </source>
</evidence>
<evidence type="ECO:0000256" key="1">
    <source>
        <dbReference type="ARBA" id="ARBA00022598"/>
    </source>
</evidence>
<dbReference type="Gene3D" id="3.40.50.20">
    <property type="match status" value="1"/>
</dbReference>
<sequence>MKDAIIYISDCMYINKYVKKYCSEYYNFLILQKNSFYYKDSAKATYDDIGFIDDISNIDSIKNIIDENPNVNVISKIITFDEFSIEVAAELREIYNVDGTDLKSSKYARDKFLMKELMVKNGIKTARYEKVNSFSEIKTAVKKVGTPFIIKPLSGAGTIDTYKIEDNEQLLELKNKMLKNFPYIIEEYIDGREYHLDSISYENNVDFVAISKYTEDSILKAITEQKAYGSVTFPQKYHDTCLLKSLIEVNEKVIKALAIKNAVYHAEYFVTDYGDIYFGEIAIRVGGGPRIKACIENTHGLDIYEAALLVNIGRRDFTVSHREVFTGRMNFNIPSKSGVINKISTPEQYQKQEGVIETLMLRKEGDVIPKYNSSAVRLGHIIIEDEKYYQLKLKLKNSLSQFVLETRSEV</sequence>
<evidence type="ECO:0000313" key="7">
    <source>
        <dbReference type="Proteomes" id="UP001144256"/>
    </source>
</evidence>
<evidence type="ECO:0000256" key="2">
    <source>
        <dbReference type="ARBA" id="ARBA00022741"/>
    </source>
</evidence>
<proteinExistence type="predicted"/>
<dbReference type="Gene3D" id="3.30.1490.20">
    <property type="entry name" value="ATP-grasp fold, A domain"/>
    <property type="match status" value="1"/>
</dbReference>
<accession>A0A9W5YD90</accession>
<dbReference type="Gene3D" id="3.30.470.20">
    <property type="entry name" value="ATP-grasp fold, B domain"/>
    <property type="match status" value="1"/>
</dbReference>
<keyword evidence="2 4" id="KW-0547">Nucleotide-binding</keyword>
<dbReference type="InterPro" id="IPR011761">
    <property type="entry name" value="ATP-grasp"/>
</dbReference>
<dbReference type="GO" id="GO:0016874">
    <property type="term" value="F:ligase activity"/>
    <property type="evidence" value="ECO:0007669"/>
    <property type="project" value="UniProtKB-KW"/>
</dbReference>
<gene>
    <name evidence="6" type="ORF">SH1V18_15780</name>
</gene>